<keyword evidence="1" id="KW-0472">Membrane</keyword>
<sequence length="102" mass="12246">MSNCSDTWWLKIIKKLHHGYNVLLYIMFLPFFCAYSWTWESQLSTYCLLSTVYYTRAISCCMHLKCKQRAASSLCPVASFRQLVINFFYLFIYFFRLVLPHL</sequence>
<proteinExistence type="predicted"/>
<keyword evidence="1" id="KW-1133">Transmembrane helix</keyword>
<feature type="transmembrane region" description="Helical" evidence="1">
    <location>
        <begin position="83"/>
        <end position="99"/>
    </location>
</feature>
<protein>
    <submittedName>
        <fullName evidence="2">Uncharacterized protein</fullName>
    </submittedName>
</protein>
<reference evidence="2 3" key="1">
    <citation type="submission" date="2017-09" db="EMBL/GenBank/DDBJ databases">
        <title>WGS assembly of Aquilegia coerulea Goldsmith.</title>
        <authorList>
            <person name="Hodges S."/>
            <person name="Kramer E."/>
            <person name="Nordborg M."/>
            <person name="Tomkins J."/>
            <person name="Borevitz J."/>
            <person name="Derieg N."/>
            <person name="Yan J."/>
            <person name="Mihaltcheva S."/>
            <person name="Hayes R.D."/>
            <person name="Rokhsar D."/>
        </authorList>
    </citation>
    <scope>NUCLEOTIDE SEQUENCE [LARGE SCALE GENOMIC DNA]</scope>
    <source>
        <strain evidence="3">cv. Goldsmith</strain>
    </source>
</reference>
<keyword evidence="1" id="KW-0812">Transmembrane</keyword>
<evidence type="ECO:0000256" key="1">
    <source>
        <dbReference type="SAM" id="Phobius"/>
    </source>
</evidence>
<name>A0A2G5DR11_AQUCA</name>
<accession>A0A2G5DR11</accession>
<dbReference type="InParanoid" id="A0A2G5DR11"/>
<keyword evidence="3" id="KW-1185">Reference proteome</keyword>
<dbReference type="Proteomes" id="UP000230069">
    <property type="component" value="Unassembled WGS sequence"/>
</dbReference>
<dbReference type="EMBL" id="KZ305033">
    <property type="protein sequence ID" value="PIA45961.1"/>
    <property type="molecule type" value="Genomic_DNA"/>
</dbReference>
<organism evidence="2 3">
    <name type="scientific">Aquilegia coerulea</name>
    <name type="common">Rocky mountain columbine</name>
    <dbReference type="NCBI Taxonomy" id="218851"/>
    <lineage>
        <taxon>Eukaryota</taxon>
        <taxon>Viridiplantae</taxon>
        <taxon>Streptophyta</taxon>
        <taxon>Embryophyta</taxon>
        <taxon>Tracheophyta</taxon>
        <taxon>Spermatophyta</taxon>
        <taxon>Magnoliopsida</taxon>
        <taxon>Ranunculales</taxon>
        <taxon>Ranunculaceae</taxon>
        <taxon>Thalictroideae</taxon>
        <taxon>Aquilegia</taxon>
    </lineage>
</organism>
<dbReference type="AlphaFoldDB" id="A0A2G5DR11"/>
<feature type="transmembrane region" description="Helical" evidence="1">
    <location>
        <begin position="20"/>
        <end position="37"/>
    </location>
</feature>
<evidence type="ECO:0000313" key="2">
    <source>
        <dbReference type="EMBL" id="PIA45961.1"/>
    </source>
</evidence>
<gene>
    <name evidence="2" type="ORF">AQUCO_01600306v1</name>
</gene>
<evidence type="ECO:0000313" key="3">
    <source>
        <dbReference type="Proteomes" id="UP000230069"/>
    </source>
</evidence>